<dbReference type="HOGENOM" id="CLU_000288_125_8_1"/>
<dbReference type="InterPro" id="IPR019734">
    <property type="entry name" value="TPR_rpt"/>
</dbReference>
<evidence type="ECO:0000313" key="1">
    <source>
        <dbReference type="EMBL" id="KEP44973.1"/>
    </source>
</evidence>
<dbReference type="OrthoDB" id="1658288at2759"/>
<dbReference type="Proteomes" id="UP000027456">
    <property type="component" value="Unassembled WGS sequence"/>
</dbReference>
<protein>
    <submittedName>
        <fullName evidence="1">Kinesin light chain</fullName>
    </submittedName>
</protein>
<evidence type="ECO:0000313" key="2">
    <source>
        <dbReference type="Proteomes" id="UP000027456"/>
    </source>
</evidence>
<comment type="caution">
    <text evidence="1">The sequence shown here is derived from an EMBL/GenBank/DDBJ whole genome shotgun (WGS) entry which is preliminary data.</text>
</comment>
<sequence length="488" mass="55706">DVGYLALAIVHASAYIAHSPSMTIAKYRSVFLSQRQRMLEEYRKLPITAKLDDRGDTVYTTWRMCYDQLKPESRELLWLIAYLHYDGIFEDMFRRAAQNMRSKKYPLPLTDLESQAQTHVTRYLSTFLDTDGNWDTIKFAEVMTDLISFSLIDFDRVNMTYRAHVLVHDWAKMVVPQATKLAVESTATLLSLSIDYETDNKSLAFKRQLGPHVSSVLTHNLNIGANHADYLKEVYHCTGQWSRVLQLLQPLVRVFKKVLGEEHPDTLRSMNSLAYIYSNLGRHSEAEQLQVRVLDAQKRVLGEERPDTLRSTNNLASTYSHLGRHSEAEQLQVKVLDAKKRVLGEEHPDTLTSMNNLAYTYSNLGRHSEAEQLEVKVLDARKRILGEEHPDTLTSMNNLASTYSDLGRHSEAEQLQVKVLDAHKQLLGDEHPDTLTSMNNLAWTYSALGQSDAAAELYHTAMSIAEKTLGKQHPATQLYRKNLKDVQN</sequence>
<dbReference type="STRING" id="1423351.A0A074RJS2"/>
<dbReference type="Pfam" id="PF13424">
    <property type="entry name" value="TPR_12"/>
    <property type="match status" value="1"/>
</dbReference>
<dbReference type="AlphaFoldDB" id="A0A074RJS2"/>
<dbReference type="PRINTS" id="PR00381">
    <property type="entry name" value="KINESINLIGHT"/>
</dbReference>
<dbReference type="InterPro" id="IPR011990">
    <property type="entry name" value="TPR-like_helical_dom_sf"/>
</dbReference>
<gene>
    <name evidence="1" type="ORF">V565_337480</name>
</gene>
<reference evidence="1 2" key="1">
    <citation type="submission" date="2013-12" db="EMBL/GenBank/DDBJ databases">
        <authorList>
            <person name="Cubeta M."/>
            <person name="Pakala S."/>
            <person name="Fedorova N."/>
            <person name="Thomas E."/>
            <person name="Dean R."/>
            <person name="Jabaji S."/>
            <person name="Neate S."/>
            <person name="Toda T."/>
            <person name="Tavantzis S."/>
            <person name="Vilgalys R."/>
            <person name="Bharathan N."/>
            <person name="Pakala S."/>
            <person name="Losada L.S."/>
            <person name="Zafar N."/>
            <person name="Nierman W."/>
        </authorList>
    </citation>
    <scope>NUCLEOTIDE SEQUENCE [LARGE SCALE GENOMIC DNA]</scope>
    <source>
        <strain evidence="1 2">123E</strain>
    </source>
</reference>
<dbReference type="Pfam" id="PF13374">
    <property type="entry name" value="TPR_10"/>
    <property type="match status" value="3"/>
</dbReference>
<dbReference type="SUPFAM" id="SSF48452">
    <property type="entry name" value="TPR-like"/>
    <property type="match status" value="2"/>
</dbReference>
<feature type="non-terminal residue" evidence="1">
    <location>
        <position position="1"/>
    </location>
</feature>
<proteinExistence type="predicted"/>
<keyword evidence="2" id="KW-1185">Reference proteome</keyword>
<dbReference type="Gene3D" id="1.25.40.10">
    <property type="entry name" value="Tetratricopeptide repeat domain"/>
    <property type="match status" value="2"/>
</dbReference>
<dbReference type="EMBL" id="AZST01002443">
    <property type="protein sequence ID" value="KEP44973.1"/>
    <property type="molecule type" value="Genomic_DNA"/>
</dbReference>
<dbReference type="InterPro" id="IPR053137">
    <property type="entry name" value="NLR-like"/>
</dbReference>
<accession>A0A074RJS2</accession>
<dbReference type="PANTHER" id="PTHR46082:SF11">
    <property type="entry name" value="AAA+ ATPASE DOMAIN-CONTAINING PROTEIN-RELATED"/>
    <property type="match status" value="1"/>
</dbReference>
<dbReference type="PANTHER" id="PTHR46082">
    <property type="entry name" value="ATP/GTP-BINDING PROTEIN-RELATED"/>
    <property type="match status" value="1"/>
</dbReference>
<organism evidence="1 2">
    <name type="scientific">Rhizoctonia solani 123E</name>
    <dbReference type="NCBI Taxonomy" id="1423351"/>
    <lineage>
        <taxon>Eukaryota</taxon>
        <taxon>Fungi</taxon>
        <taxon>Dikarya</taxon>
        <taxon>Basidiomycota</taxon>
        <taxon>Agaricomycotina</taxon>
        <taxon>Agaricomycetes</taxon>
        <taxon>Cantharellales</taxon>
        <taxon>Ceratobasidiaceae</taxon>
        <taxon>Rhizoctonia</taxon>
    </lineage>
</organism>
<name>A0A074RJS2_9AGAM</name>
<dbReference type="SMART" id="SM00028">
    <property type="entry name" value="TPR"/>
    <property type="match status" value="5"/>
</dbReference>